<dbReference type="AlphaFoldDB" id="A0A3G1A741"/>
<evidence type="ECO:0000313" key="7">
    <source>
        <dbReference type="Proteomes" id="UP000266720"/>
    </source>
</evidence>
<protein>
    <recommendedName>
        <fullName evidence="8">DEAD/DEAH box helicase</fullName>
    </recommendedName>
</protein>
<proteinExistence type="predicted"/>
<dbReference type="SMART" id="SM00487">
    <property type="entry name" value="DEXDc"/>
    <property type="match status" value="1"/>
</dbReference>
<dbReference type="InterPro" id="IPR014001">
    <property type="entry name" value="Helicase_ATP-bd"/>
</dbReference>
<keyword evidence="3" id="KW-0067">ATP-binding</keyword>
<dbReference type="InterPro" id="IPR001650">
    <property type="entry name" value="Helicase_C-like"/>
</dbReference>
<dbReference type="GO" id="GO:0043138">
    <property type="term" value="F:3'-5' DNA helicase activity"/>
    <property type="evidence" value="ECO:0007669"/>
    <property type="project" value="TreeGrafter"/>
</dbReference>
<name>A0A3G1A741_9CREN</name>
<dbReference type="GO" id="GO:0006289">
    <property type="term" value="P:nucleotide-excision repair"/>
    <property type="evidence" value="ECO:0007669"/>
    <property type="project" value="TreeGrafter"/>
</dbReference>
<dbReference type="GO" id="GO:0016787">
    <property type="term" value="F:hydrolase activity"/>
    <property type="evidence" value="ECO:0007669"/>
    <property type="project" value="UniProtKB-KW"/>
</dbReference>
<dbReference type="Pfam" id="PF00270">
    <property type="entry name" value="DEAD"/>
    <property type="match status" value="2"/>
</dbReference>
<dbReference type="GO" id="GO:0005524">
    <property type="term" value="F:ATP binding"/>
    <property type="evidence" value="ECO:0007669"/>
    <property type="project" value="UniProtKB-KW"/>
</dbReference>
<dbReference type="Gene3D" id="3.40.50.300">
    <property type="entry name" value="P-loop containing nucleotide triphosphate hydrolases"/>
    <property type="match status" value="2"/>
</dbReference>
<keyword evidence="2" id="KW-0378">Hydrolase</keyword>
<dbReference type="GO" id="GO:0036297">
    <property type="term" value="P:interstrand cross-link repair"/>
    <property type="evidence" value="ECO:0007669"/>
    <property type="project" value="TreeGrafter"/>
</dbReference>
<dbReference type="SMART" id="SM00490">
    <property type="entry name" value="HELICc"/>
    <property type="match status" value="1"/>
</dbReference>
<dbReference type="EMBL" id="CP007493">
    <property type="protein sequence ID" value="AJB41988.1"/>
    <property type="molecule type" value="Genomic_DNA"/>
</dbReference>
<dbReference type="GO" id="GO:0003676">
    <property type="term" value="F:nucleic acid binding"/>
    <property type="evidence" value="ECO:0007669"/>
    <property type="project" value="InterPro"/>
</dbReference>
<evidence type="ECO:0000259" key="4">
    <source>
        <dbReference type="PROSITE" id="PS51192"/>
    </source>
</evidence>
<dbReference type="Proteomes" id="UP000266720">
    <property type="component" value="Chromosome"/>
</dbReference>
<reference evidence="7" key="1">
    <citation type="book" date="2010" name="EXTREMOPHILES" publisher="0:0-0">
        <title>Complete genome sequences of ten hyperthermophilic archaea reveal their metabolic capabilities and possible ecological roles.</title>
        <editorList>
            <person name="?"/>
        </editorList>
        <authorList>
            <person name="Ravin N.V."/>
            <person name="Mardanov A.V."/>
            <person name="Bonch-Osmolovskaya E.A."/>
            <person name="Skryabin K.G."/>
        </authorList>
    </citation>
    <scope>NUCLEOTIDE SEQUENCE [LARGE SCALE GENOMIC DNA]</scope>
    <source>
        <strain evidence="7">1505</strain>
    </source>
</reference>
<evidence type="ECO:0000256" key="2">
    <source>
        <dbReference type="ARBA" id="ARBA00022801"/>
    </source>
</evidence>
<dbReference type="RefSeq" id="WP_052886847.1">
    <property type="nucleotide sequence ID" value="NZ_CP007493.1"/>
</dbReference>
<dbReference type="PROSITE" id="PS51194">
    <property type="entry name" value="HELICASE_CTER"/>
    <property type="match status" value="1"/>
</dbReference>
<feature type="domain" description="Helicase C-terminal" evidence="5">
    <location>
        <begin position="526"/>
        <end position="670"/>
    </location>
</feature>
<dbReference type="SUPFAM" id="SSF52540">
    <property type="entry name" value="P-loop containing nucleoside triphosphate hydrolases"/>
    <property type="match status" value="1"/>
</dbReference>
<gene>
    <name evidence="6" type="ORF">TCARB_0938</name>
</gene>
<dbReference type="InterPro" id="IPR011545">
    <property type="entry name" value="DEAD/DEAH_box_helicase_dom"/>
</dbReference>
<evidence type="ECO:0000256" key="3">
    <source>
        <dbReference type="ARBA" id="ARBA00022840"/>
    </source>
</evidence>
<evidence type="ECO:0000259" key="5">
    <source>
        <dbReference type="PROSITE" id="PS51194"/>
    </source>
</evidence>
<dbReference type="GeneID" id="25406360"/>
<dbReference type="Pfam" id="PF00271">
    <property type="entry name" value="Helicase_C"/>
    <property type="match status" value="1"/>
</dbReference>
<dbReference type="PROSITE" id="PS51192">
    <property type="entry name" value="HELICASE_ATP_BIND_1"/>
    <property type="match status" value="1"/>
</dbReference>
<evidence type="ECO:0008006" key="8">
    <source>
        <dbReference type="Google" id="ProtNLM"/>
    </source>
</evidence>
<dbReference type="PANTHER" id="PTHR47957">
    <property type="entry name" value="ATP-DEPENDENT HELICASE HRQ1"/>
    <property type="match status" value="1"/>
</dbReference>
<dbReference type="STRING" id="697581.TCARB_0938"/>
<dbReference type="InterPro" id="IPR002464">
    <property type="entry name" value="DNA/RNA_helicase_DEAH_CS"/>
</dbReference>
<organism evidence="6 7">
    <name type="scientific">Thermofilum adornatum 1505</name>
    <dbReference type="NCBI Taxonomy" id="697581"/>
    <lineage>
        <taxon>Archaea</taxon>
        <taxon>Thermoproteota</taxon>
        <taxon>Thermoprotei</taxon>
        <taxon>Thermofilales</taxon>
        <taxon>Thermofilaceae</taxon>
        <taxon>Thermofilum</taxon>
    </lineage>
</organism>
<evidence type="ECO:0000256" key="1">
    <source>
        <dbReference type="ARBA" id="ARBA00022741"/>
    </source>
</evidence>
<accession>A0A3G1A741</accession>
<dbReference type="PANTHER" id="PTHR47957:SF3">
    <property type="entry name" value="ATP-DEPENDENT HELICASE HRQ1"/>
    <property type="match status" value="1"/>
</dbReference>
<sequence length="727" mass="83028">MSEELVKAYHLIITQLEAPKIAKLPPNQQLQLSYWYPINNPLYYISREEIKQFLRQRNFPDPEKIVSILLQKGYLVQLPDNPKEDVSEKLRSIHMDILVRSSQITTMYQNPPYLLTYNFSLSYLKVPTKRDRTILPENSVDRNAKNLWDSIHLFFKENTEVSSIYISIIKEYLKGSGLDPFQSFVLREMFLASDNKNTHAIVAPTGSGKTEIYLFYMLALLLRWRIIEKNMSKKVVLIYPRKTLTADQALRIIKLLHIANEKIRNHNLKLTFAIRDGDTPRYLRGLVGNTFRGLTCPICGKRLIYSAKGNQIIVSCESGQHKFDFIKILRDDTGKADIVATNPWALENRLIDNAPTDVDVNVLANASLLVFDEVHEYTDLSGGILSSLIKALKNLHSTGDIKLVFSSATIPQPEEFISKISGDDEPAIYDFQKEVHVKNKITISGNRLVILGYFSMNPRYSWNTYCQLWAVLMSFLHYAYEQRNIQPPQSILFVNNIRELRRLHSGFEENLRLGEPKDHLRLEIPSIDPYSYWHYLPSKIRETTLKQAEEGELFGLLQPRVIEMHSELPQKEREKVINALNSGKCASVLSTSSLELGVDYKNVSFILNVGLDNPVSLIQRIGRGGRGDETLRTVLGIILAKATPTELLKTYDERYKETLAKLSLEGYSLYVTNENPQIMKRGFLIESIAKLAKKGERTHASSKSGGPISRESLVTFIEKIVSTLGEK</sequence>
<dbReference type="PROSITE" id="PS00690">
    <property type="entry name" value="DEAH_ATP_HELICASE"/>
    <property type="match status" value="1"/>
</dbReference>
<evidence type="ECO:0000313" key="6">
    <source>
        <dbReference type="EMBL" id="AJB41988.1"/>
    </source>
</evidence>
<keyword evidence="1" id="KW-0547">Nucleotide-binding</keyword>
<feature type="domain" description="Helicase ATP-binding" evidence="4">
    <location>
        <begin position="190"/>
        <end position="428"/>
    </location>
</feature>
<dbReference type="InterPro" id="IPR027417">
    <property type="entry name" value="P-loop_NTPase"/>
</dbReference>
<dbReference type="KEGG" id="tcb:TCARB_0938"/>